<dbReference type="Proteomes" id="UP000054843">
    <property type="component" value="Unassembled WGS sequence"/>
</dbReference>
<organism evidence="1 2">
    <name type="scientific">Trichinella papuae</name>
    <dbReference type="NCBI Taxonomy" id="268474"/>
    <lineage>
        <taxon>Eukaryota</taxon>
        <taxon>Metazoa</taxon>
        <taxon>Ecdysozoa</taxon>
        <taxon>Nematoda</taxon>
        <taxon>Enoplea</taxon>
        <taxon>Dorylaimia</taxon>
        <taxon>Trichinellida</taxon>
        <taxon>Trichinellidae</taxon>
        <taxon>Trichinella</taxon>
    </lineage>
</organism>
<sequence>MNELRNDGEKLMQNTLTLCVLCISFDRIDLCEQLGSALLGSAQLCFAQLSSALLSLALYSVTLLRTANQPHGTVHHKRTNSYPNKFAKLGKMNITHLTHNN</sequence>
<gene>
    <name evidence="1" type="ORF">T10_11618</name>
</gene>
<dbReference type="EMBL" id="JYDO01000131">
    <property type="protein sequence ID" value="KRZ69664.1"/>
    <property type="molecule type" value="Genomic_DNA"/>
</dbReference>
<keyword evidence="2" id="KW-1185">Reference proteome</keyword>
<evidence type="ECO:0000313" key="1">
    <source>
        <dbReference type="EMBL" id="KRZ69664.1"/>
    </source>
</evidence>
<comment type="caution">
    <text evidence="1">The sequence shown here is derived from an EMBL/GenBank/DDBJ whole genome shotgun (WGS) entry which is preliminary data.</text>
</comment>
<protein>
    <submittedName>
        <fullName evidence="1">Uncharacterized protein</fullName>
    </submittedName>
</protein>
<proteinExistence type="predicted"/>
<dbReference type="AlphaFoldDB" id="A0A0V1MDN7"/>
<accession>A0A0V1MDN7</accession>
<name>A0A0V1MDN7_9BILA</name>
<reference evidence="1 2" key="1">
    <citation type="submission" date="2015-01" db="EMBL/GenBank/DDBJ databases">
        <title>Evolution of Trichinella species and genotypes.</title>
        <authorList>
            <person name="Korhonen P.K."/>
            <person name="Edoardo P."/>
            <person name="Giuseppe L.R."/>
            <person name="Gasser R.B."/>
        </authorList>
    </citation>
    <scope>NUCLEOTIDE SEQUENCE [LARGE SCALE GENOMIC DNA]</scope>
    <source>
        <strain evidence="1">ISS1980</strain>
    </source>
</reference>
<evidence type="ECO:0000313" key="2">
    <source>
        <dbReference type="Proteomes" id="UP000054843"/>
    </source>
</evidence>